<keyword evidence="2" id="KW-0732">Signal</keyword>
<feature type="compositionally biased region" description="Low complexity" evidence="1">
    <location>
        <begin position="216"/>
        <end position="227"/>
    </location>
</feature>
<accession>A0A9X2TBU5</accession>
<feature type="signal peptide" evidence="2">
    <location>
        <begin position="1"/>
        <end position="22"/>
    </location>
</feature>
<dbReference type="InterPro" id="IPR042047">
    <property type="entry name" value="SleB_dom1"/>
</dbReference>
<dbReference type="AlphaFoldDB" id="A0A9X2TBU5"/>
<proteinExistence type="predicted"/>
<dbReference type="RefSeq" id="WP_259080101.1">
    <property type="nucleotide sequence ID" value="NZ_JANUAU010000004.1"/>
</dbReference>
<feature type="region of interest" description="Disordered" evidence="1">
    <location>
        <begin position="215"/>
        <end position="249"/>
    </location>
</feature>
<evidence type="ECO:0000256" key="1">
    <source>
        <dbReference type="SAM" id="MobiDB-lite"/>
    </source>
</evidence>
<sequence length="249" mass="27654">MNARRVLLGASLGVLLLAPAPAPESEGVNAEQAPPGRGLSASAPCAVQRALSREAPSPVDRLRAAFVPAEGPSSDTVAVAPPLNLEGPTLWLARAIYSETKLPHEQELVAWVVRNRVETAYRGRRTYRAVVLDPYQFSAFNPGAAKRARYLRLQPEAPLPRWRQALWVARYVRHAEGRAYRPFPVETRHFYSERSMRGRAVPYWAERGVLWRRTPAGTRSTSGASGSLNRRHSPAGPRHTLYWSGRSFS</sequence>
<protein>
    <recommendedName>
        <fullName evidence="5">Cell wall hydrolase SleB domain-containing protein</fullName>
    </recommendedName>
</protein>
<evidence type="ECO:0000256" key="2">
    <source>
        <dbReference type="SAM" id="SignalP"/>
    </source>
</evidence>
<feature type="chain" id="PRO_5040775097" description="Cell wall hydrolase SleB domain-containing protein" evidence="2">
    <location>
        <begin position="23"/>
        <end position="249"/>
    </location>
</feature>
<evidence type="ECO:0000313" key="4">
    <source>
        <dbReference type="Proteomes" id="UP001155027"/>
    </source>
</evidence>
<dbReference type="EMBL" id="JANUAU010000004">
    <property type="protein sequence ID" value="MCS3677685.1"/>
    <property type="molecule type" value="Genomic_DNA"/>
</dbReference>
<evidence type="ECO:0008006" key="5">
    <source>
        <dbReference type="Google" id="ProtNLM"/>
    </source>
</evidence>
<comment type="caution">
    <text evidence="3">The sequence shown here is derived from an EMBL/GenBank/DDBJ whole genome shotgun (WGS) entry which is preliminary data.</text>
</comment>
<dbReference type="Gene3D" id="1.10.10.2520">
    <property type="entry name" value="Cell wall hydrolase SleB, domain 1"/>
    <property type="match status" value="1"/>
</dbReference>
<name>A0A9X2TBU5_9BACT</name>
<organism evidence="3 4">
    <name type="scientific">Salinibacter ruber</name>
    <dbReference type="NCBI Taxonomy" id="146919"/>
    <lineage>
        <taxon>Bacteria</taxon>
        <taxon>Pseudomonadati</taxon>
        <taxon>Rhodothermota</taxon>
        <taxon>Rhodothermia</taxon>
        <taxon>Rhodothermales</taxon>
        <taxon>Salinibacteraceae</taxon>
        <taxon>Salinibacter</taxon>
    </lineage>
</organism>
<evidence type="ECO:0000313" key="3">
    <source>
        <dbReference type="EMBL" id="MCS3677685.1"/>
    </source>
</evidence>
<dbReference type="Proteomes" id="UP001155027">
    <property type="component" value="Unassembled WGS sequence"/>
</dbReference>
<reference evidence="3" key="1">
    <citation type="submission" date="2022-08" db="EMBL/GenBank/DDBJ databases">
        <title>Genomic Encyclopedia of Type Strains, Phase V (KMG-V): Genome sequencing to study the core and pangenomes of soil and plant-associated prokaryotes.</title>
        <authorList>
            <person name="Whitman W."/>
        </authorList>
    </citation>
    <scope>NUCLEOTIDE SEQUENCE</scope>
    <source>
        <strain evidence="3">0</strain>
    </source>
</reference>
<gene>
    <name evidence="3" type="ORF">GGP71_001608</name>
</gene>